<evidence type="ECO:0000313" key="1">
    <source>
        <dbReference type="EMBL" id="KNZ60814.1"/>
    </source>
</evidence>
<protein>
    <submittedName>
        <fullName evidence="1">Uncharacterized protein</fullName>
    </submittedName>
</protein>
<dbReference type="Proteomes" id="UP000037035">
    <property type="component" value="Unassembled WGS sequence"/>
</dbReference>
<dbReference type="AlphaFoldDB" id="A0A0L6VJC2"/>
<keyword evidence="2" id="KW-1185">Reference proteome</keyword>
<dbReference type="VEuPathDB" id="FungiDB:VP01_1496g5"/>
<name>A0A0L6VJC2_9BASI</name>
<sequence>MKAILSNESSEAASGSGILQSNIQFLANLLNMKNGHWEASPGGQSDAPISSPPNESLIEGYVDLLGICDQDHTIKILLANGCHSHISSQTCPQQF</sequence>
<accession>A0A0L6VJC2</accession>
<reference evidence="1 2" key="1">
    <citation type="submission" date="2015-08" db="EMBL/GenBank/DDBJ databases">
        <title>Next Generation Sequencing and Analysis of the Genome of Puccinia sorghi L Schw, the Causal Agent of Maize Common Rust.</title>
        <authorList>
            <person name="Rochi L."/>
            <person name="Burguener G."/>
            <person name="Darino M."/>
            <person name="Turjanski A."/>
            <person name="Kreff E."/>
            <person name="Dieguez M.J."/>
            <person name="Sacco F."/>
        </authorList>
    </citation>
    <scope>NUCLEOTIDE SEQUENCE [LARGE SCALE GENOMIC DNA]</scope>
    <source>
        <strain evidence="1 2">RO10H11247</strain>
    </source>
</reference>
<evidence type="ECO:0000313" key="2">
    <source>
        <dbReference type="Proteomes" id="UP000037035"/>
    </source>
</evidence>
<comment type="caution">
    <text evidence="1">The sequence shown here is derived from an EMBL/GenBank/DDBJ whole genome shotgun (WGS) entry which is preliminary data.</text>
</comment>
<gene>
    <name evidence="1" type="ORF">VP01_1496g5</name>
</gene>
<proteinExistence type="predicted"/>
<dbReference type="EMBL" id="LAVV01005519">
    <property type="protein sequence ID" value="KNZ60814.1"/>
    <property type="molecule type" value="Genomic_DNA"/>
</dbReference>
<organism evidence="1 2">
    <name type="scientific">Puccinia sorghi</name>
    <dbReference type="NCBI Taxonomy" id="27349"/>
    <lineage>
        <taxon>Eukaryota</taxon>
        <taxon>Fungi</taxon>
        <taxon>Dikarya</taxon>
        <taxon>Basidiomycota</taxon>
        <taxon>Pucciniomycotina</taxon>
        <taxon>Pucciniomycetes</taxon>
        <taxon>Pucciniales</taxon>
        <taxon>Pucciniaceae</taxon>
        <taxon>Puccinia</taxon>
    </lineage>
</organism>